<proteinExistence type="predicted"/>
<evidence type="ECO:0000256" key="3">
    <source>
        <dbReference type="ARBA" id="ARBA00022837"/>
    </source>
</evidence>
<dbReference type="PANTHER" id="PTHR23055">
    <property type="entry name" value="CALCIUM BINDING PROTEINS"/>
    <property type="match status" value="1"/>
</dbReference>
<name>A0AA36DBL6_9BILA</name>
<gene>
    <name evidence="5" type="ORF">MSPICULIGERA_LOCUS21386</name>
</gene>
<dbReference type="Pfam" id="PF13499">
    <property type="entry name" value="EF-hand_7"/>
    <property type="match status" value="1"/>
</dbReference>
<dbReference type="PRINTS" id="PR00450">
    <property type="entry name" value="RECOVERIN"/>
</dbReference>
<dbReference type="PANTHER" id="PTHR23055:SF167">
    <property type="entry name" value="EF-HAND DOMAIN-CONTAINING PROTEIN"/>
    <property type="match status" value="1"/>
</dbReference>
<keyword evidence="3" id="KW-0106">Calcium</keyword>
<evidence type="ECO:0000259" key="4">
    <source>
        <dbReference type="PROSITE" id="PS50222"/>
    </source>
</evidence>
<feature type="domain" description="EF-hand" evidence="4">
    <location>
        <begin position="88"/>
        <end position="115"/>
    </location>
</feature>
<sequence length="210" mass="24198">MAIPIGEDPFVPRGIDSEDEETLPCLRYRPPSIQELCNRTHFSPREIKVLYRSFKQSSPNGVIQYSQFEEIYCQFFPQGDARYYANMIFKTFDTDANGIISFEEFVIGLSIISRGTNEEKLQWIFSLYDFKKKGVISYTELLQTVQSVYCLLGAFTDPPVCNTTISNHVIHLLKKFDPDRNGLITRESFVASCLLDETLCQELQLFDTKL</sequence>
<dbReference type="SMART" id="SM00054">
    <property type="entry name" value="EFh"/>
    <property type="match status" value="3"/>
</dbReference>
<evidence type="ECO:0000313" key="6">
    <source>
        <dbReference type="Proteomes" id="UP001177023"/>
    </source>
</evidence>
<reference evidence="5" key="1">
    <citation type="submission" date="2023-06" db="EMBL/GenBank/DDBJ databases">
        <authorList>
            <person name="Delattre M."/>
        </authorList>
    </citation>
    <scope>NUCLEOTIDE SEQUENCE</scope>
    <source>
        <strain evidence="5">AF72</strain>
    </source>
</reference>
<comment type="caution">
    <text evidence="5">The sequence shown here is derived from an EMBL/GenBank/DDBJ whole genome shotgun (WGS) entry which is preliminary data.</text>
</comment>
<dbReference type="GO" id="GO:0005509">
    <property type="term" value="F:calcium ion binding"/>
    <property type="evidence" value="ECO:0007669"/>
    <property type="project" value="InterPro"/>
</dbReference>
<organism evidence="5 6">
    <name type="scientific">Mesorhabditis spiculigera</name>
    <dbReference type="NCBI Taxonomy" id="96644"/>
    <lineage>
        <taxon>Eukaryota</taxon>
        <taxon>Metazoa</taxon>
        <taxon>Ecdysozoa</taxon>
        <taxon>Nematoda</taxon>
        <taxon>Chromadorea</taxon>
        <taxon>Rhabditida</taxon>
        <taxon>Rhabditina</taxon>
        <taxon>Rhabditomorpha</taxon>
        <taxon>Rhabditoidea</taxon>
        <taxon>Rhabditidae</taxon>
        <taxon>Mesorhabditinae</taxon>
        <taxon>Mesorhabditis</taxon>
    </lineage>
</organism>
<dbReference type="EMBL" id="CATQJA010002665">
    <property type="protein sequence ID" value="CAJ0583299.1"/>
    <property type="molecule type" value="Genomic_DNA"/>
</dbReference>
<feature type="domain" description="EF-hand" evidence="4">
    <location>
        <begin position="116"/>
        <end position="151"/>
    </location>
</feature>
<dbReference type="PROSITE" id="PS50222">
    <property type="entry name" value="EF_HAND_2"/>
    <property type="match status" value="2"/>
</dbReference>
<protein>
    <recommendedName>
        <fullName evidence="4">EF-hand domain-containing protein</fullName>
    </recommendedName>
</protein>
<dbReference type="PROSITE" id="PS00018">
    <property type="entry name" value="EF_HAND_1"/>
    <property type="match status" value="1"/>
</dbReference>
<evidence type="ECO:0000256" key="2">
    <source>
        <dbReference type="ARBA" id="ARBA00022737"/>
    </source>
</evidence>
<dbReference type="InterPro" id="IPR002048">
    <property type="entry name" value="EF_hand_dom"/>
</dbReference>
<accession>A0AA36DBL6</accession>
<dbReference type="InterPro" id="IPR018247">
    <property type="entry name" value="EF_Hand_1_Ca_BS"/>
</dbReference>
<keyword evidence="1" id="KW-0479">Metal-binding</keyword>
<evidence type="ECO:0000256" key="1">
    <source>
        <dbReference type="ARBA" id="ARBA00022723"/>
    </source>
</evidence>
<dbReference type="Pfam" id="PF13833">
    <property type="entry name" value="EF-hand_8"/>
    <property type="match status" value="1"/>
</dbReference>
<dbReference type="Proteomes" id="UP001177023">
    <property type="component" value="Unassembled WGS sequence"/>
</dbReference>
<dbReference type="InterPro" id="IPR028846">
    <property type="entry name" value="Recoverin"/>
</dbReference>
<dbReference type="SUPFAM" id="SSF47473">
    <property type="entry name" value="EF-hand"/>
    <property type="match status" value="1"/>
</dbReference>
<evidence type="ECO:0000313" key="5">
    <source>
        <dbReference type="EMBL" id="CAJ0583299.1"/>
    </source>
</evidence>
<dbReference type="InterPro" id="IPR011992">
    <property type="entry name" value="EF-hand-dom_pair"/>
</dbReference>
<dbReference type="CDD" id="cd00051">
    <property type="entry name" value="EFh"/>
    <property type="match status" value="1"/>
</dbReference>
<feature type="non-terminal residue" evidence="5">
    <location>
        <position position="1"/>
    </location>
</feature>
<keyword evidence="2" id="KW-0677">Repeat</keyword>
<dbReference type="Gene3D" id="1.10.238.10">
    <property type="entry name" value="EF-hand"/>
    <property type="match status" value="1"/>
</dbReference>
<keyword evidence="6" id="KW-1185">Reference proteome</keyword>
<dbReference type="AlphaFoldDB" id="A0AA36DBL6"/>